<evidence type="ECO:0000313" key="2">
    <source>
        <dbReference type="EMBL" id="KAF8569579.1"/>
    </source>
</evidence>
<feature type="compositionally biased region" description="Basic and acidic residues" evidence="1">
    <location>
        <begin position="145"/>
        <end position="166"/>
    </location>
</feature>
<feature type="compositionally biased region" description="Polar residues" evidence="1">
    <location>
        <begin position="167"/>
        <end position="191"/>
    </location>
</feature>
<organism evidence="2 3">
    <name type="scientific">Paragonimus westermani</name>
    <dbReference type="NCBI Taxonomy" id="34504"/>
    <lineage>
        <taxon>Eukaryota</taxon>
        <taxon>Metazoa</taxon>
        <taxon>Spiralia</taxon>
        <taxon>Lophotrochozoa</taxon>
        <taxon>Platyhelminthes</taxon>
        <taxon>Trematoda</taxon>
        <taxon>Digenea</taxon>
        <taxon>Plagiorchiida</taxon>
        <taxon>Troglotremata</taxon>
        <taxon>Troglotrematidae</taxon>
        <taxon>Paragonimus</taxon>
    </lineage>
</organism>
<feature type="region of interest" description="Disordered" evidence="1">
    <location>
        <begin position="77"/>
        <end position="260"/>
    </location>
</feature>
<dbReference type="Proteomes" id="UP000699462">
    <property type="component" value="Unassembled WGS sequence"/>
</dbReference>
<feature type="compositionally biased region" description="Basic residues" evidence="1">
    <location>
        <begin position="98"/>
        <end position="113"/>
    </location>
</feature>
<dbReference type="EMBL" id="JTDF01001760">
    <property type="protein sequence ID" value="KAF8569579.1"/>
    <property type="molecule type" value="Genomic_DNA"/>
</dbReference>
<gene>
    <name evidence="2" type="ORF">P879_05848</name>
</gene>
<feature type="compositionally biased region" description="Basic residues" evidence="1">
    <location>
        <begin position="248"/>
        <end position="260"/>
    </location>
</feature>
<feature type="compositionally biased region" description="Basic residues" evidence="1">
    <location>
        <begin position="193"/>
        <end position="204"/>
    </location>
</feature>
<comment type="caution">
    <text evidence="2">The sequence shown here is derived from an EMBL/GenBank/DDBJ whole genome shotgun (WGS) entry which is preliminary data.</text>
</comment>
<evidence type="ECO:0000313" key="3">
    <source>
        <dbReference type="Proteomes" id="UP000699462"/>
    </source>
</evidence>
<dbReference type="AlphaFoldDB" id="A0A8T0DNR5"/>
<protein>
    <submittedName>
        <fullName evidence="2">Uncharacterized protein</fullName>
    </submittedName>
</protein>
<feature type="compositionally biased region" description="Polar residues" evidence="1">
    <location>
        <begin position="121"/>
        <end position="143"/>
    </location>
</feature>
<keyword evidence="3" id="KW-1185">Reference proteome</keyword>
<reference evidence="2 3" key="1">
    <citation type="submission" date="2019-07" db="EMBL/GenBank/DDBJ databases">
        <title>Annotation for the trematode Paragonimus westermani.</title>
        <authorList>
            <person name="Choi Y.-J."/>
        </authorList>
    </citation>
    <scope>NUCLEOTIDE SEQUENCE [LARGE SCALE GENOMIC DNA]</scope>
    <source>
        <strain evidence="2">180907_Pwestermani</strain>
    </source>
</reference>
<proteinExistence type="predicted"/>
<dbReference type="OrthoDB" id="410307at2759"/>
<feature type="compositionally biased region" description="Polar residues" evidence="1">
    <location>
        <begin position="211"/>
        <end position="236"/>
    </location>
</feature>
<evidence type="ECO:0000256" key="1">
    <source>
        <dbReference type="SAM" id="MobiDB-lite"/>
    </source>
</evidence>
<feature type="compositionally biased region" description="Low complexity" evidence="1">
    <location>
        <begin position="237"/>
        <end position="247"/>
    </location>
</feature>
<sequence>MDRDMNAMMLINAAGLIRRFAPRNSHWQLKQDHMLYTIEQLNTQLLSTLQLEVKPELADIKAEISSYTGTVESTRIIRNPKKRSTKVPSECKPEECKPKRKYKAKRSSTRKAVKKDVPLKTTCTSTDRPSHIPSGSQVNSPTESVLKRDIDSKRNDQNNQAKRDSPKTTSTAGVSETEVKPSQTTLKQPTHSSRARSNRARRVFRSNFRATSTQDASIRTECTQKSEPPVASASTANNNTQTGFTRGRGNRGRRGVRTARAGRTHPRTLGRNRASPYCIPTVYHADSCSSSSESSIGMYGFSKEDEYELLCQGIKPWEPEAWSALAVLHGEGDFF</sequence>
<accession>A0A8T0DNR5</accession>
<name>A0A8T0DNR5_9TREM</name>